<sequence>MKNWKTTLALSSATVLLVAGGTFGLNQSIHKNISEAKTEVKSNTIKLAKADFTFTDSDVDTSQPTEPIENGQVNTDFVDRFDNAVSLNSTTGQFEIDKTALPDNASDEELAALNKMVDASNVALAQAIKIVPKVDMVQSDNSVVISDNPQTSQEIAQDSQIVMTSTYHEGSTYVHYYWWGMRIGISKTMIHTIGQDGINSSAAIGALASALGKSRPDVAAILGEIGGVTWFFGVGLTKVPGGFVFNFTAGAPANGVWGLEWQ</sequence>
<dbReference type="RefSeq" id="WP_120772914.1">
    <property type="nucleotide sequence ID" value="NZ_CP032627.1"/>
</dbReference>
<evidence type="ECO:0000313" key="2">
    <source>
        <dbReference type="EMBL" id="AYG01544.1"/>
    </source>
</evidence>
<keyword evidence="1" id="KW-0732">Signal</keyword>
<dbReference type="OrthoDB" id="2364035at2"/>
<name>A0A387BH08_9LACT</name>
<keyword evidence="3" id="KW-1185">Reference proteome</keyword>
<dbReference type="KEGG" id="lact:D7I46_11000"/>
<organism evidence="2 3">
    <name type="scientific">Lactococcus allomyrinae</name>
    <dbReference type="NCBI Taxonomy" id="2419773"/>
    <lineage>
        <taxon>Bacteria</taxon>
        <taxon>Bacillati</taxon>
        <taxon>Bacillota</taxon>
        <taxon>Bacilli</taxon>
        <taxon>Lactobacillales</taxon>
        <taxon>Streptococcaceae</taxon>
        <taxon>Lactococcus</taxon>
    </lineage>
</organism>
<evidence type="ECO:0000313" key="3">
    <source>
        <dbReference type="Proteomes" id="UP000269374"/>
    </source>
</evidence>
<feature type="signal peptide" evidence="1">
    <location>
        <begin position="1"/>
        <end position="24"/>
    </location>
</feature>
<accession>A0A387BH08</accession>
<dbReference type="EMBL" id="CP032627">
    <property type="protein sequence ID" value="AYG01544.1"/>
    <property type="molecule type" value="Genomic_DNA"/>
</dbReference>
<dbReference type="AlphaFoldDB" id="A0A387BH08"/>
<protein>
    <submittedName>
        <fullName evidence="2">Uncharacterized protein</fullName>
    </submittedName>
</protein>
<reference evidence="2 3" key="1">
    <citation type="submission" date="2018-09" db="EMBL/GenBank/DDBJ databases">
        <title>Genome sequencing of strain 1JSPR-7.</title>
        <authorList>
            <person name="Heo J."/>
            <person name="Kim S.-J."/>
            <person name="Kwon S.-W."/>
        </authorList>
    </citation>
    <scope>NUCLEOTIDE SEQUENCE [LARGE SCALE GENOMIC DNA]</scope>
    <source>
        <strain evidence="2 3">1JSPR-7</strain>
    </source>
</reference>
<gene>
    <name evidence="2" type="ORF">D7I46_11000</name>
</gene>
<evidence type="ECO:0000256" key="1">
    <source>
        <dbReference type="SAM" id="SignalP"/>
    </source>
</evidence>
<feature type="chain" id="PRO_5038633580" evidence="1">
    <location>
        <begin position="25"/>
        <end position="262"/>
    </location>
</feature>
<dbReference type="Proteomes" id="UP000269374">
    <property type="component" value="Chromosome"/>
</dbReference>
<proteinExistence type="predicted"/>